<feature type="compositionally biased region" description="Low complexity" evidence="4">
    <location>
        <begin position="232"/>
        <end position="287"/>
    </location>
</feature>
<accession>A0A853A402</accession>
<dbReference type="SMART" id="SM00448">
    <property type="entry name" value="REC"/>
    <property type="match status" value="1"/>
</dbReference>
<dbReference type="InterPro" id="IPR050595">
    <property type="entry name" value="Bact_response_regulator"/>
</dbReference>
<feature type="compositionally biased region" description="Gly residues" evidence="4">
    <location>
        <begin position="319"/>
        <end position="338"/>
    </location>
</feature>
<dbReference type="InterPro" id="IPR001789">
    <property type="entry name" value="Sig_transdc_resp-reg_receiver"/>
</dbReference>
<keyword evidence="3" id="KW-0175">Coiled coil</keyword>
<evidence type="ECO:0000313" key="6">
    <source>
        <dbReference type="EMBL" id="NYI07614.1"/>
    </source>
</evidence>
<dbReference type="PANTHER" id="PTHR44591">
    <property type="entry name" value="STRESS RESPONSE REGULATOR PROTEIN 1"/>
    <property type="match status" value="1"/>
</dbReference>
<evidence type="ECO:0000256" key="4">
    <source>
        <dbReference type="SAM" id="MobiDB-lite"/>
    </source>
</evidence>
<keyword evidence="7" id="KW-1185">Reference proteome</keyword>
<feature type="region of interest" description="Disordered" evidence="4">
    <location>
        <begin position="217"/>
        <end position="369"/>
    </location>
</feature>
<dbReference type="EMBL" id="JACBZD010000002">
    <property type="protein sequence ID" value="NYI07614.1"/>
    <property type="molecule type" value="Genomic_DNA"/>
</dbReference>
<dbReference type="GO" id="GO:0000160">
    <property type="term" value="P:phosphorelay signal transduction system"/>
    <property type="evidence" value="ECO:0007669"/>
    <property type="project" value="InterPro"/>
</dbReference>
<gene>
    <name evidence="6" type="ORF">FHU37_004643</name>
</gene>
<feature type="domain" description="Response regulatory" evidence="5">
    <location>
        <begin position="373"/>
        <end position="490"/>
    </location>
</feature>
<dbReference type="Pfam" id="PF00072">
    <property type="entry name" value="Response_reg"/>
    <property type="match status" value="1"/>
</dbReference>
<feature type="coiled-coil region" evidence="3">
    <location>
        <begin position="103"/>
        <end position="190"/>
    </location>
</feature>
<comment type="caution">
    <text evidence="6">The sequence shown here is derived from an EMBL/GenBank/DDBJ whole genome shotgun (WGS) entry which is preliminary data.</text>
</comment>
<protein>
    <submittedName>
        <fullName evidence="6">CheY-like chemotaxis protein</fullName>
    </submittedName>
</protein>
<dbReference type="AlphaFoldDB" id="A0A853A402"/>
<evidence type="ECO:0000259" key="5">
    <source>
        <dbReference type="PROSITE" id="PS50110"/>
    </source>
</evidence>
<feature type="modified residue" description="4-aspartylphosphate" evidence="2">
    <location>
        <position position="422"/>
    </location>
</feature>
<reference evidence="6 7" key="1">
    <citation type="submission" date="2020-07" db="EMBL/GenBank/DDBJ databases">
        <title>Sequencing the genomes of 1000 actinobacteria strains.</title>
        <authorList>
            <person name="Klenk H.-P."/>
        </authorList>
    </citation>
    <scope>NUCLEOTIDE SEQUENCE [LARGE SCALE GENOMIC DNA]</scope>
    <source>
        <strain evidence="6 7">DSM 42178</strain>
    </source>
</reference>
<name>A0A853A402_9ACTN</name>
<evidence type="ECO:0000256" key="3">
    <source>
        <dbReference type="SAM" id="Coils"/>
    </source>
</evidence>
<dbReference type="Proteomes" id="UP000567795">
    <property type="component" value="Unassembled WGS sequence"/>
</dbReference>
<organism evidence="6 7">
    <name type="scientific">Allostreptomyces psammosilenae</name>
    <dbReference type="NCBI Taxonomy" id="1892865"/>
    <lineage>
        <taxon>Bacteria</taxon>
        <taxon>Bacillati</taxon>
        <taxon>Actinomycetota</taxon>
        <taxon>Actinomycetes</taxon>
        <taxon>Kitasatosporales</taxon>
        <taxon>Streptomycetaceae</taxon>
        <taxon>Allostreptomyces</taxon>
    </lineage>
</organism>
<evidence type="ECO:0000256" key="1">
    <source>
        <dbReference type="ARBA" id="ARBA00022553"/>
    </source>
</evidence>
<evidence type="ECO:0000256" key="2">
    <source>
        <dbReference type="PROSITE-ProRule" id="PRU00169"/>
    </source>
</evidence>
<keyword evidence="1 2" id="KW-0597">Phosphoprotein</keyword>
<proteinExistence type="predicted"/>
<dbReference type="SUPFAM" id="SSF52172">
    <property type="entry name" value="CheY-like"/>
    <property type="match status" value="1"/>
</dbReference>
<dbReference type="InterPro" id="IPR011006">
    <property type="entry name" value="CheY-like_superfamily"/>
</dbReference>
<evidence type="ECO:0000313" key="7">
    <source>
        <dbReference type="Proteomes" id="UP000567795"/>
    </source>
</evidence>
<dbReference type="Gene3D" id="3.40.50.2300">
    <property type="match status" value="1"/>
</dbReference>
<dbReference type="PANTHER" id="PTHR44591:SF3">
    <property type="entry name" value="RESPONSE REGULATORY DOMAIN-CONTAINING PROTEIN"/>
    <property type="match status" value="1"/>
</dbReference>
<sequence length="513" mass="54651">MGELQPVTDGVSEQGRRLAEALRELFAGLGVSVRRYGARRHRDPGTVSGYLSGRQIPPWEFVTDLVHDVAAHRGVAGTPTTLNLLRELHREALRCSGSPLHAVQVLQDQLADADRDARLAAQREQVLTEALLIRQHRIADLEVRLRDTEAAWERERAEARREVMRRETSYAEMEAERAYLKAEVRRLTADLTAARESHLLAEERCAHLERQLAAVEGPAAERQATENPPGQPSTAPARERPATPAGAEAAAESPTEPSAHPSAHPSTEPSTESAAEPTAEPAGPPSADSSGEPPAEPSVPSVPARRRGSGRTPAAARGGAEGGAGLLAGPAAGGGVAGGPVDRSVDQPVDQLGGGAAGAPTTAEPEEEAAPAKVLLVDDRPENLLALEAILEDVGVQLVSVSSGEEALKALLTEDFALILLDVQMPLMDGFETAAYIQQRERTRGIPLIFLTASSHEPEQAVRGYESGAADYILKPFDPYVLRAKVRAFVGSYQRHHAVGRAGGGHRVRERLG</sequence>
<dbReference type="PROSITE" id="PS50110">
    <property type="entry name" value="RESPONSE_REGULATORY"/>
    <property type="match status" value="1"/>
</dbReference>